<evidence type="ECO:0000313" key="2">
    <source>
        <dbReference type="EMBL" id="OWK09102.1"/>
    </source>
</evidence>
<accession>A0A212CT44</accession>
<dbReference type="AlphaFoldDB" id="A0A212CT44"/>
<feature type="region of interest" description="Disordered" evidence="1">
    <location>
        <begin position="68"/>
        <end position="88"/>
    </location>
</feature>
<gene>
    <name evidence="2" type="ORF">Celaphus_00015227</name>
</gene>
<sequence length="88" mass="9221">MGEQACHAPSGLCLLPQAGPFSPLLFLPLRSHGSVTPPPPAMEAVDPRSPRPCRTCTDWKEMVFPASPCSSTTCCAPSSPSPRRAASS</sequence>
<keyword evidence="3" id="KW-1185">Reference proteome</keyword>
<name>A0A212CT44_CEREH</name>
<dbReference type="EMBL" id="MKHE01000013">
    <property type="protein sequence ID" value="OWK09102.1"/>
    <property type="molecule type" value="Genomic_DNA"/>
</dbReference>
<protein>
    <submittedName>
        <fullName evidence="2">Uncharacterized protein</fullName>
    </submittedName>
</protein>
<proteinExistence type="predicted"/>
<dbReference type="Proteomes" id="UP000242450">
    <property type="component" value="Chromosome 13"/>
</dbReference>
<organism evidence="2 3">
    <name type="scientific">Cervus elaphus hippelaphus</name>
    <name type="common">European red deer</name>
    <dbReference type="NCBI Taxonomy" id="46360"/>
    <lineage>
        <taxon>Eukaryota</taxon>
        <taxon>Metazoa</taxon>
        <taxon>Chordata</taxon>
        <taxon>Craniata</taxon>
        <taxon>Vertebrata</taxon>
        <taxon>Euteleostomi</taxon>
        <taxon>Mammalia</taxon>
        <taxon>Eutheria</taxon>
        <taxon>Laurasiatheria</taxon>
        <taxon>Artiodactyla</taxon>
        <taxon>Ruminantia</taxon>
        <taxon>Pecora</taxon>
        <taxon>Cervidae</taxon>
        <taxon>Cervinae</taxon>
        <taxon>Cervus</taxon>
    </lineage>
</organism>
<comment type="caution">
    <text evidence="2">The sequence shown here is derived from an EMBL/GenBank/DDBJ whole genome shotgun (WGS) entry which is preliminary data.</text>
</comment>
<evidence type="ECO:0000256" key="1">
    <source>
        <dbReference type="SAM" id="MobiDB-lite"/>
    </source>
</evidence>
<evidence type="ECO:0000313" key="3">
    <source>
        <dbReference type="Proteomes" id="UP000242450"/>
    </source>
</evidence>
<reference evidence="2 3" key="1">
    <citation type="journal article" date="2018" name="Mol. Genet. Genomics">
        <title>The red deer Cervus elaphus genome CerEla1.0: sequencing, annotating, genes, and chromosomes.</title>
        <authorList>
            <person name="Bana N.A."/>
            <person name="Nyiri A."/>
            <person name="Nagy J."/>
            <person name="Frank K."/>
            <person name="Nagy T."/>
            <person name="Steger V."/>
            <person name="Schiller M."/>
            <person name="Lakatos P."/>
            <person name="Sugar L."/>
            <person name="Horn P."/>
            <person name="Barta E."/>
            <person name="Orosz L."/>
        </authorList>
    </citation>
    <scope>NUCLEOTIDE SEQUENCE [LARGE SCALE GENOMIC DNA]</scope>
    <source>
        <strain evidence="2">Hungarian</strain>
    </source>
</reference>